<keyword evidence="7 13" id="KW-0378">Hydrolase</keyword>
<dbReference type="InterPro" id="IPR012337">
    <property type="entry name" value="RNaseH-like_sf"/>
</dbReference>
<dbReference type="GO" id="GO:0006310">
    <property type="term" value="P:DNA recombination"/>
    <property type="evidence" value="ECO:0007669"/>
    <property type="project" value="UniProtKB-UniRule"/>
</dbReference>
<sequence length="163" mass="17710">MIVLGVDPGLADTGWGVVEFDGQHYRPVSYGVIKTSASDDIQKRVYTIAMDLSEVCQRFSASVVSMEDIFFTKNISSAIPVAKVIGAALFRFSEMGIPVHLFSPLQVKTAVTGMGRAEKAQVQEMVKVILRLKSIPKPDHAADALADCICYCSTLSLQSKLQP</sequence>
<feature type="active site" evidence="13">
    <location>
        <position position="7"/>
    </location>
</feature>
<comment type="function">
    <text evidence="13">The RuvA-RuvB-RuvC complex processes Holliday junction (HJ) DNA during genetic recombination and DNA repair. Endonuclease that resolves HJ intermediates. Cleaves cruciform DNA by making single-stranded nicks across the HJ at symmetrical positions within the homologous arms, yielding a 5'-phosphate and a 3'-hydroxyl group; requires a central core of homology in the junction. The consensus cleavage sequence is 5'-(A/T)TT(C/G)-3'. Cleavage occurs on the 3'-side of the TT dinucleotide at the point of strand exchange. HJ branch migration catalyzed by RuvA-RuvB allows RuvC to scan DNA until it finds its consensus sequence, where it cleaves and resolves the cruciform DNA.</text>
</comment>
<dbReference type="HAMAP" id="MF_00034">
    <property type="entry name" value="RuvC"/>
    <property type="match status" value="1"/>
</dbReference>
<keyword evidence="10 13" id="KW-0233">DNA recombination</keyword>
<dbReference type="SUPFAM" id="SSF53098">
    <property type="entry name" value="Ribonuclease H-like"/>
    <property type="match status" value="1"/>
</dbReference>
<keyword evidence="3 13" id="KW-0540">Nuclease</keyword>
<evidence type="ECO:0000313" key="16">
    <source>
        <dbReference type="Proteomes" id="UP000823615"/>
    </source>
</evidence>
<comment type="catalytic activity">
    <reaction evidence="12 13">
        <text>Endonucleolytic cleavage at a junction such as a reciprocal single-stranded crossover between two homologous DNA duplexes (Holliday junction).</text>
        <dbReference type="EC" id="3.1.21.10"/>
    </reaction>
</comment>
<dbReference type="PANTHER" id="PTHR30194:SF3">
    <property type="entry name" value="CROSSOVER JUNCTION ENDODEOXYRIBONUCLEASE RUVC"/>
    <property type="match status" value="1"/>
</dbReference>
<evidence type="ECO:0000256" key="6">
    <source>
        <dbReference type="ARBA" id="ARBA00022763"/>
    </source>
</evidence>
<feature type="binding site" evidence="13">
    <location>
        <position position="67"/>
    </location>
    <ligand>
        <name>Mg(2+)</name>
        <dbReference type="ChEBI" id="CHEBI:18420"/>
        <label>2</label>
    </ligand>
</feature>
<proteinExistence type="inferred from homology"/>
<comment type="cofactor">
    <cofactor evidence="13">
        <name>Mg(2+)</name>
        <dbReference type="ChEBI" id="CHEBI:18420"/>
    </cofactor>
    <text evidence="13">Binds 2 Mg(2+) ion per subunit.</text>
</comment>
<evidence type="ECO:0000256" key="11">
    <source>
        <dbReference type="ARBA" id="ARBA00023204"/>
    </source>
</evidence>
<evidence type="ECO:0000256" key="13">
    <source>
        <dbReference type="HAMAP-Rule" id="MF_00034"/>
    </source>
</evidence>
<feature type="active site" evidence="13">
    <location>
        <position position="140"/>
    </location>
</feature>
<evidence type="ECO:0000256" key="2">
    <source>
        <dbReference type="ARBA" id="ARBA00022490"/>
    </source>
</evidence>
<dbReference type="EMBL" id="JADIMT010000080">
    <property type="protein sequence ID" value="MBO8436702.1"/>
    <property type="molecule type" value="Genomic_DNA"/>
</dbReference>
<feature type="active site" evidence="13">
    <location>
        <position position="67"/>
    </location>
</feature>
<evidence type="ECO:0000256" key="7">
    <source>
        <dbReference type="ARBA" id="ARBA00022801"/>
    </source>
</evidence>
<evidence type="ECO:0000256" key="12">
    <source>
        <dbReference type="ARBA" id="ARBA00029354"/>
    </source>
</evidence>
<feature type="binding site" evidence="13">
    <location>
        <position position="140"/>
    </location>
    <ligand>
        <name>Mg(2+)</name>
        <dbReference type="ChEBI" id="CHEBI:18420"/>
        <label>1</label>
    </ligand>
</feature>
<evidence type="ECO:0000256" key="8">
    <source>
        <dbReference type="ARBA" id="ARBA00022842"/>
    </source>
</evidence>
<dbReference type="InterPro" id="IPR002176">
    <property type="entry name" value="X-over_junc_endoDNase_RuvC"/>
</dbReference>
<keyword evidence="5 13" id="KW-0255">Endonuclease</keyword>
<dbReference type="GO" id="GO:0048476">
    <property type="term" value="C:Holliday junction resolvase complex"/>
    <property type="evidence" value="ECO:0007669"/>
    <property type="project" value="UniProtKB-UniRule"/>
</dbReference>
<dbReference type="GO" id="GO:0000287">
    <property type="term" value="F:magnesium ion binding"/>
    <property type="evidence" value="ECO:0007669"/>
    <property type="project" value="UniProtKB-UniRule"/>
</dbReference>
<evidence type="ECO:0000256" key="14">
    <source>
        <dbReference type="NCBIfam" id="TIGR00228"/>
    </source>
</evidence>
<accession>A0A9D9H692</accession>
<dbReference type="AlphaFoldDB" id="A0A9D9H692"/>
<reference evidence="15" key="1">
    <citation type="submission" date="2020-10" db="EMBL/GenBank/DDBJ databases">
        <authorList>
            <person name="Gilroy R."/>
        </authorList>
    </citation>
    <scope>NUCLEOTIDE SEQUENCE</scope>
    <source>
        <strain evidence="15">7293</strain>
    </source>
</reference>
<comment type="subcellular location">
    <subcellularLocation>
        <location evidence="13">Cytoplasm</location>
    </subcellularLocation>
</comment>
<evidence type="ECO:0000256" key="4">
    <source>
        <dbReference type="ARBA" id="ARBA00022723"/>
    </source>
</evidence>
<keyword evidence="2 13" id="KW-0963">Cytoplasm</keyword>
<keyword evidence="8 13" id="KW-0460">Magnesium</keyword>
<evidence type="ECO:0000256" key="9">
    <source>
        <dbReference type="ARBA" id="ARBA00023125"/>
    </source>
</evidence>
<dbReference type="NCBIfam" id="NF000711">
    <property type="entry name" value="PRK00039.2-1"/>
    <property type="match status" value="1"/>
</dbReference>
<evidence type="ECO:0000256" key="3">
    <source>
        <dbReference type="ARBA" id="ARBA00022722"/>
    </source>
</evidence>
<evidence type="ECO:0000256" key="5">
    <source>
        <dbReference type="ARBA" id="ARBA00022759"/>
    </source>
</evidence>
<dbReference type="GO" id="GO:0008821">
    <property type="term" value="F:crossover junction DNA endonuclease activity"/>
    <property type="evidence" value="ECO:0007669"/>
    <property type="project" value="UniProtKB-UniRule"/>
</dbReference>
<comment type="similarity">
    <text evidence="1 13">Belongs to the RuvC family.</text>
</comment>
<dbReference type="PANTHER" id="PTHR30194">
    <property type="entry name" value="CROSSOVER JUNCTION ENDODEOXYRIBONUCLEASE RUVC"/>
    <property type="match status" value="1"/>
</dbReference>
<name>A0A9D9H692_9SPIO</name>
<comment type="caution">
    <text evidence="15">The sequence shown here is derived from an EMBL/GenBank/DDBJ whole genome shotgun (WGS) entry which is preliminary data.</text>
</comment>
<evidence type="ECO:0000313" key="15">
    <source>
        <dbReference type="EMBL" id="MBO8436702.1"/>
    </source>
</evidence>
<protein>
    <recommendedName>
        <fullName evidence="13 14">Crossover junction endodeoxyribonuclease RuvC</fullName>
        <ecNumber evidence="13 14">3.1.21.10</ecNumber>
    </recommendedName>
    <alternativeName>
        <fullName evidence="13">Holliday junction nuclease RuvC</fullName>
    </alternativeName>
    <alternativeName>
        <fullName evidence="13">Holliday junction resolvase RuvC</fullName>
    </alternativeName>
</protein>
<organism evidence="15 16">
    <name type="scientific">Candidatus Ornithospirochaeta stercoripullorum</name>
    <dbReference type="NCBI Taxonomy" id="2840899"/>
    <lineage>
        <taxon>Bacteria</taxon>
        <taxon>Pseudomonadati</taxon>
        <taxon>Spirochaetota</taxon>
        <taxon>Spirochaetia</taxon>
        <taxon>Spirochaetales</taxon>
        <taxon>Spirochaetaceae</taxon>
        <taxon>Spirochaetaceae incertae sedis</taxon>
        <taxon>Candidatus Ornithospirochaeta</taxon>
    </lineage>
</organism>
<dbReference type="Proteomes" id="UP000823615">
    <property type="component" value="Unassembled WGS sequence"/>
</dbReference>
<dbReference type="GO" id="GO:0003677">
    <property type="term" value="F:DNA binding"/>
    <property type="evidence" value="ECO:0007669"/>
    <property type="project" value="UniProtKB-KW"/>
</dbReference>
<dbReference type="FunFam" id="3.30.420.10:FF:000002">
    <property type="entry name" value="Crossover junction endodeoxyribonuclease RuvC"/>
    <property type="match status" value="1"/>
</dbReference>
<keyword evidence="6 13" id="KW-0227">DNA damage</keyword>
<dbReference type="CDD" id="cd16962">
    <property type="entry name" value="RuvC"/>
    <property type="match status" value="1"/>
</dbReference>
<keyword evidence="4 13" id="KW-0479">Metal-binding</keyword>
<reference evidence="15" key="2">
    <citation type="journal article" date="2021" name="PeerJ">
        <title>Extensive microbial diversity within the chicken gut microbiome revealed by metagenomics and culture.</title>
        <authorList>
            <person name="Gilroy R."/>
            <person name="Ravi A."/>
            <person name="Getino M."/>
            <person name="Pursley I."/>
            <person name="Horton D.L."/>
            <person name="Alikhan N.F."/>
            <person name="Baker D."/>
            <person name="Gharbi K."/>
            <person name="Hall N."/>
            <person name="Watson M."/>
            <person name="Adriaenssens E.M."/>
            <person name="Foster-Nyarko E."/>
            <person name="Jarju S."/>
            <person name="Secka A."/>
            <person name="Antonio M."/>
            <person name="Oren A."/>
            <person name="Chaudhuri R.R."/>
            <person name="La Ragione R."/>
            <person name="Hildebrand F."/>
            <person name="Pallen M.J."/>
        </authorList>
    </citation>
    <scope>NUCLEOTIDE SEQUENCE</scope>
    <source>
        <strain evidence="15">7293</strain>
    </source>
</reference>
<dbReference type="GO" id="GO:0005737">
    <property type="term" value="C:cytoplasm"/>
    <property type="evidence" value="ECO:0007669"/>
    <property type="project" value="UniProtKB-SubCell"/>
</dbReference>
<dbReference type="GO" id="GO:0006281">
    <property type="term" value="P:DNA repair"/>
    <property type="evidence" value="ECO:0007669"/>
    <property type="project" value="UniProtKB-UniRule"/>
</dbReference>
<gene>
    <name evidence="13 15" type="primary">ruvC</name>
    <name evidence="15" type="ORF">IAA97_06965</name>
</gene>
<dbReference type="EC" id="3.1.21.10" evidence="13 14"/>
<evidence type="ECO:0000256" key="10">
    <source>
        <dbReference type="ARBA" id="ARBA00023172"/>
    </source>
</evidence>
<dbReference type="Gene3D" id="3.30.420.10">
    <property type="entry name" value="Ribonuclease H-like superfamily/Ribonuclease H"/>
    <property type="match status" value="1"/>
</dbReference>
<dbReference type="PRINTS" id="PR00696">
    <property type="entry name" value="RSOLVASERUVC"/>
</dbReference>
<dbReference type="NCBIfam" id="TIGR00228">
    <property type="entry name" value="ruvC"/>
    <property type="match status" value="1"/>
</dbReference>
<keyword evidence="9 13" id="KW-0238">DNA-binding</keyword>
<feature type="binding site" evidence="13">
    <location>
        <position position="7"/>
    </location>
    <ligand>
        <name>Mg(2+)</name>
        <dbReference type="ChEBI" id="CHEBI:18420"/>
        <label>1</label>
    </ligand>
</feature>
<evidence type="ECO:0000256" key="1">
    <source>
        <dbReference type="ARBA" id="ARBA00009518"/>
    </source>
</evidence>
<dbReference type="Pfam" id="PF02075">
    <property type="entry name" value="RuvC"/>
    <property type="match status" value="1"/>
</dbReference>
<dbReference type="InterPro" id="IPR036397">
    <property type="entry name" value="RNaseH_sf"/>
</dbReference>
<keyword evidence="11 13" id="KW-0234">DNA repair</keyword>
<comment type="subunit">
    <text evidence="13">Homodimer which binds Holliday junction (HJ) DNA. The HJ becomes 2-fold symmetrical on binding to RuvC with unstacked arms; it has a different conformation from HJ DNA in complex with RuvA. In the full resolvosome a probable DNA-RuvA(4)-RuvB(12)-RuvC(2) complex forms which resolves the HJ.</text>
</comment>